<evidence type="ECO:0000259" key="1">
    <source>
        <dbReference type="Pfam" id="PF23343"/>
    </source>
</evidence>
<feature type="domain" description="Replication-associated protein ORF2/G2P" evidence="1">
    <location>
        <begin position="66"/>
        <end position="185"/>
    </location>
</feature>
<evidence type="ECO:0000313" key="2">
    <source>
        <dbReference type="EMBL" id="UPW41457.1"/>
    </source>
</evidence>
<organism evidence="2">
    <name type="scientific">Dipodfec virus UA23Rod_1363</name>
    <dbReference type="NCBI Taxonomy" id="2929331"/>
    <lineage>
        <taxon>Viruses</taxon>
        <taxon>Monodnaviria</taxon>
        <taxon>Sangervirae</taxon>
        <taxon>Phixviricota</taxon>
        <taxon>Malgrandaviricetes</taxon>
        <taxon>Petitvirales</taxon>
        <taxon>Microviridae</taxon>
    </lineage>
</organism>
<sequence length="308" mass="37193">MDCLHPIYLDDPDEFDYNEYCRLHGYEYRIKKVTVPCGRCESCLYSNAQEWRVRIDEEFHNSENALFITLTYNDESLPFSVGTNYYDERVVVPSVSKRDIQLFLKRLRSYYHSSAIRYFIVSEYGPTTLRPHYHGILFNIPDFNPHSQKSLSKVSEIIAKNWNNGFVKCDLVNPARVGYVTKYICSTMDLPREYVRPFRLMSRRPAIGFSYFDRSDRLNWHRRTLSCYVPDGVYKLRMPRYYKRRIFDDEMLYYIRQFAENRRIEESLSRDDSYERDLFYAGVDVKRDKLDKFIRNFNNKYVKKRKDL</sequence>
<accession>A0A976R7L7</accession>
<dbReference type="InterPro" id="IPR056906">
    <property type="entry name" value="ORF2/G2P_dom"/>
</dbReference>
<dbReference type="EMBL" id="OM869604">
    <property type="protein sequence ID" value="UPW41457.1"/>
    <property type="molecule type" value="Genomic_DNA"/>
</dbReference>
<protein>
    <submittedName>
        <fullName evidence="2">Replication initiator protein</fullName>
    </submittedName>
</protein>
<dbReference type="Pfam" id="PF23343">
    <property type="entry name" value="REP_ORF2-G2P"/>
    <property type="match status" value="1"/>
</dbReference>
<proteinExistence type="predicted"/>
<name>A0A976R7L7_9VIRU</name>
<reference evidence="2" key="1">
    <citation type="submission" date="2022-02" db="EMBL/GenBank/DDBJ databases">
        <title>Towards deciphering the DNA virus diversity associated with rodent species in the families Cricetidae and Heteromyidae.</title>
        <authorList>
            <person name="Lund M."/>
            <person name="Larsen B.B."/>
            <person name="Gryseels S."/>
            <person name="Kraberger S."/>
            <person name="Rowsey D.M."/>
            <person name="Steger L."/>
            <person name="Yule K.M."/>
            <person name="Upham N.S."/>
            <person name="Worobey M."/>
            <person name="Van Doorslaer K."/>
            <person name="Varsani A."/>
        </authorList>
    </citation>
    <scope>NUCLEOTIDE SEQUENCE</scope>
    <source>
        <strain evidence="2">UA23Rod_1363</strain>
    </source>
</reference>